<dbReference type="Proteomes" id="UP000054359">
    <property type="component" value="Unassembled WGS sequence"/>
</dbReference>
<proteinExistence type="predicted"/>
<keyword evidence="1" id="KW-1133">Transmembrane helix</keyword>
<dbReference type="AlphaFoldDB" id="A0A087TVP9"/>
<keyword evidence="3" id="KW-1185">Reference proteome</keyword>
<reference evidence="2 3" key="1">
    <citation type="submission" date="2013-11" db="EMBL/GenBank/DDBJ databases">
        <title>Genome sequencing of Stegodyphus mimosarum.</title>
        <authorList>
            <person name="Bechsgaard J."/>
        </authorList>
    </citation>
    <scope>NUCLEOTIDE SEQUENCE [LARGE SCALE GENOMIC DNA]</scope>
</reference>
<accession>A0A087TVP9</accession>
<keyword evidence="1" id="KW-0812">Transmembrane</keyword>
<keyword evidence="1" id="KW-0472">Membrane</keyword>
<organism evidence="2 3">
    <name type="scientific">Stegodyphus mimosarum</name>
    <name type="common">African social velvet spider</name>
    <dbReference type="NCBI Taxonomy" id="407821"/>
    <lineage>
        <taxon>Eukaryota</taxon>
        <taxon>Metazoa</taxon>
        <taxon>Ecdysozoa</taxon>
        <taxon>Arthropoda</taxon>
        <taxon>Chelicerata</taxon>
        <taxon>Arachnida</taxon>
        <taxon>Araneae</taxon>
        <taxon>Araneomorphae</taxon>
        <taxon>Entelegynae</taxon>
        <taxon>Eresoidea</taxon>
        <taxon>Eresidae</taxon>
        <taxon>Stegodyphus</taxon>
    </lineage>
</organism>
<evidence type="ECO:0000313" key="2">
    <source>
        <dbReference type="EMBL" id="KFM69188.1"/>
    </source>
</evidence>
<gene>
    <name evidence="2" type="ORF">X975_26306</name>
</gene>
<evidence type="ECO:0000313" key="3">
    <source>
        <dbReference type="Proteomes" id="UP000054359"/>
    </source>
</evidence>
<dbReference type="EMBL" id="KK116960">
    <property type="protein sequence ID" value="KFM69188.1"/>
    <property type="molecule type" value="Genomic_DNA"/>
</dbReference>
<feature type="transmembrane region" description="Helical" evidence="1">
    <location>
        <begin position="28"/>
        <end position="50"/>
    </location>
</feature>
<feature type="non-terminal residue" evidence="2">
    <location>
        <position position="74"/>
    </location>
</feature>
<sequence length="74" mass="8311">MFCFDLSIAEIASSVVVAAVNICSCFCFLLEFVVVGVCVCLSIMLVCYVIPKFSEIFQYRLFQNLDLLASRKNI</sequence>
<evidence type="ECO:0000256" key="1">
    <source>
        <dbReference type="SAM" id="Phobius"/>
    </source>
</evidence>
<protein>
    <submittedName>
        <fullName evidence="2">Uncharacterized protein</fullName>
    </submittedName>
</protein>
<name>A0A087TVP9_STEMI</name>